<gene>
    <name evidence="2" type="ORF">FGLOB1_4120</name>
</gene>
<name>A0A8H5YJ76_9HYPO</name>
<keyword evidence="3" id="KW-1185">Reference proteome</keyword>
<proteinExistence type="predicted"/>
<feature type="region of interest" description="Disordered" evidence="1">
    <location>
        <begin position="127"/>
        <end position="185"/>
    </location>
</feature>
<evidence type="ECO:0000313" key="3">
    <source>
        <dbReference type="Proteomes" id="UP000532311"/>
    </source>
</evidence>
<dbReference type="EMBL" id="JAAQPF010000152">
    <property type="protein sequence ID" value="KAF5713212.1"/>
    <property type="molecule type" value="Genomic_DNA"/>
</dbReference>
<feature type="compositionally biased region" description="Polar residues" evidence="1">
    <location>
        <begin position="136"/>
        <end position="151"/>
    </location>
</feature>
<reference evidence="2 3" key="1">
    <citation type="submission" date="2020-05" db="EMBL/GenBank/DDBJ databases">
        <title>Identification and distribution of gene clusters putatively required for synthesis of sphingolipid metabolism inhibitors in phylogenetically diverse species of the filamentous fungus Fusarium.</title>
        <authorList>
            <person name="Kim H.-S."/>
            <person name="Busman M."/>
            <person name="Brown D.W."/>
            <person name="Divon H."/>
            <person name="Uhlig S."/>
            <person name="Proctor R.H."/>
        </authorList>
    </citation>
    <scope>NUCLEOTIDE SEQUENCE [LARGE SCALE GENOMIC DNA]</scope>
    <source>
        <strain evidence="2 3">NRRL 26131</strain>
    </source>
</reference>
<feature type="region of interest" description="Disordered" evidence="1">
    <location>
        <begin position="495"/>
        <end position="514"/>
    </location>
</feature>
<evidence type="ECO:0000256" key="1">
    <source>
        <dbReference type="SAM" id="MobiDB-lite"/>
    </source>
</evidence>
<organism evidence="2 3">
    <name type="scientific">Fusarium globosum</name>
    <dbReference type="NCBI Taxonomy" id="78864"/>
    <lineage>
        <taxon>Eukaryota</taxon>
        <taxon>Fungi</taxon>
        <taxon>Dikarya</taxon>
        <taxon>Ascomycota</taxon>
        <taxon>Pezizomycotina</taxon>
        <taxon>Sordariomycetes</taxon>
        <taxon>Hypocreomycetidae</taxon>
        <taxon>Hypocreales</taxon>
        <taxon>Nectriaceae</taxon>
        <taxon>Fusarium</taxon>
        <taxon>Fusarium fujikuroi species complex</taxon>
    </lineage>
</organism>
<accession>A0A8H5YJ76</accession>
<comment type="caution">
    <text evidence="2">The sequence shown here is derived from an EMBL/GenBank/DDBJ whole genome shotgun (WGS) entry which is preliminary data.</text>
</comment>
<feature type="region of interest" description="Disordered" evidence="1">
    <location>
        <begin position="432"/>
        <end position="461"/>
    </location>
</feature>
<sequence>MGHFLFGRELLQTHGIRTQSVSYSSPNREVMDTDNPLHDQLRVLGFFFISYPKSQSHQFNVDNELERIISDACKIIAQVPEALRNQLYQLGTEMKAEICKKTYEKKSPDDSHFPDTTAATIVQNGSLSRPDEQQLNHDSPTGTFQPSTQTPAAGAEFSRTQSSRNEKSPRGGSSTGTKCSSEDNEQPFPIADLKSWAQNPKPFLSSGTISIDDLGVFDYIQALEKSSQITKIARRFALLQLWVSREAWRPLPLQDFKKILGKVSQTSFRRWLREGKTLFLLKTEKGIEVLFSKLQSQTRLAELAAESKTHLDTNAERNVNKESYKNIELLLQSQHTEEAKRIVSCFDVKELELPRSCENCVTNSKLYRDAASSISKCLEELHIKRLFGDQTQLRHRLEIPENERPAKRWCTYHILPKESPLHLEGIRYQFHQDPMPNSGGLPYAQESTTDAGSDGGHETRGLSTNVDMAVSGSTEVVGSQLGALAMPGRNSSLITTPPLEATAGGHETQPSTETTPVRNIEADIAPAQLHSSTGRRSTYQLNKGRLNHPCADRVENLDDCRGDIGQLSGVSFGIHESISQGLSTHPILEPSLNDWFHIDVNSFNFDTTTFEPLGALEGTEFNDYQGELNAQ</sequence>
<protein>
    <submittedName>
        <fullName evidence="2">Uncharacterized protein</fullName>
    </submittedName>
</protein>
<dbReference type="AlphaFoldDB" id="A0A8H5YJ76"/>
<dbReference type="Proteomes" id="UP000532311">
    <property type="component" value="Unassembled WGS sequence"/>
</dbReference>
<evidence type="ECO:0000313" key="2">
    <source>
        <dbReference type="EMBL" id="KAF5713212.1"/>
    </source>
</evidence>